<sequence>MRKKRRRNTLSKTSGRIGKDNNTLLTKVFSIPFRQTCTAEMVPAHAPHLNIGLSASTSLHGHDSCYMSVTRIERLRLTADVIPERVVLNPCLVRLDMADGLHVNAMCRVTEN</sequence>
<protein>
    <submittedName>
        <fullName evidence="1">Uncharacterized protein</fullName>
    </submittedName>
</protein>
<name>L8X1W7_THACA</name>
<evidence type="ECO:0000313" key="2">
    <source>
        <dbReference type="Proteomes" id="UP000011668"/>
    </source>
</evidence>
<evidence type="ECO:0000313" key="1">
    <source>
        <dbReference type="EMBL" id="ELU44276.1"/>
    </source>
</evidence>
<organism evidence="1 2">
    <name type="scientific">Thanatephorus cucumeris (strain AG1-IA)</name>
    <name type="common">Rice sheath blight fungus</name>
    <name type="synonym">Rhizoctonia solani</name>
    <dbReference type="NCBI Taxonomy" id="983506"/>
    <lineage>
        <taxon>Eukaryota</taxon>
        <taxon>Fungi</taxon>
        <taxon>Dikarya</taxon>
        <taxon>Basidiomycota</taxon>
        <taxon>Agaricomycotina</taxon>
        <taxon>Agaricomycetes</taxon>
        <taxon>Cantharellales</taxon>
        <taxon>Ceratobasidiaceae</taxon>
        <taxon>Rhizoctonia</taxon>
        <taxon>Rhizoctonia solani AG-1</taxon>
    </lineage>
</organism>
<dbReference type="AlphaFoldDB" id="L8X1W7"/>
<proteinExistence type="predicted"/>
<accession>L8X1W7</accession>
<comment type="caution">
    <text evidence="1">The sequence shown here is derived from an EMBL/GenBank/DDBJ whole genome shotgun (WGS) entry which is preliminary data.</text>
</comment>
<dbReference type="EMBL" id="AFRT01000364">
    <property type="protein sequence ID" value="ELU44276.1"/>
    <property type="molecule type" value="Genomic_DNA"/>
</dbReference>
<dbReference type="HOGENOM" id="CLU_2147556_0_0_1"/>
<gene>
    <name evidence="1" type="ORF">AG1IA_01683</name>
</gene>
<dbReference type="Proteomes" id="UP000011668">
    <property type="component" value="Unassembled WGS sequence"/>
</dbReference>
<keyword evidence="2" id="KW-1185">Reference proteome</keyword>
<reference evidence="1 2" key="1">
    <citation type="journal article" date="2013" name="Nat. Commun.">
        <title>The evolution and pathogenic mechanisms of the rice sheath blight pathogen.</title>
        <authorList>
            <person name="Zheng A."/>
            <person name="Lin R."/>
            <person name="Xu L."/>
            <person name="Qin P."/>
            <person name="Tang C."/>
            <person name="Ai P."/>
            <person name="Zhang D."/>
            <person name="Liu Y."/>
            <person name="Sun Z."/>
            <person name="Feng H."/>
            <person name="Wang Y."/>
            <person name="Chen Y."/>
            <person name="Liang X."/>
            <person name="Fu R."/>
            <person name="Li Q."/>
            <person name="Zhang J."/>
            <person name="Yu X."/>
            <person name="Xie Z."/>
            <person name="Ding L."/>
            <person name="Guan P."/>
            <person name="Tang J."/>
            <person name="Liang Y."/>
            <person name="Wang S."/>
            <person name="Deng Q."/>
            <person name="Li S."/>
            <person name="Zhu J."/>
            <person name="Wang L."/>
            <person name="Liu H."/>
            <person name="Li P."/>
        </authorList>
    </citation>
    <scope>NUCLEOTIDE SEQUENCE [LARGE SCALE GENOMIC DNA]</scope>
    <source>
        <strain evidence="2">AG-1 IA</strain>
    </source>
</reference>